<reference evidence="1" key="1">
    <citation type="journal article" date="2021" name="Proc. Natl. Acad. Sci. U.S.A.">
        <title>A Catalog of Tens of Thousands of Viruses from Human Metagenomes Reveals Hidden Associations with Chronic Diseases.</title>
        <authorList>
            <person name="Tisza M.J."/>
            <person name="Buck C.B."/>
        </authorList>
    </citation>
    <scope>NUCLEOTIDE SEQUENCE</scope>
    <source>
        <strain evidence="1">CtICF6</strain>
    </source>
</reference>
<organism evidence="1">
    <name type="scientific">Siphoviridae sp. ctICF6</name>
    <dbReference type="NCBI Taxonomy" id="2825427"/>
    <lineage>
        <taxon>Viruses</taxon>
        <taxon>Duplodnaviria</taxon>
        <taxon>Heunggongvirae</taxon>
        <taxon>Uroviricota</taxon>
        <taxon>Caudoviricetes</taxon>
    </lineage>
</organism>
<protein>
    <submittedName>
        <fullName evidence="1">Uncharacterized protein</fullName>
    </submittedName>
</protein>
<sequence>MTLTIVDEQAISFPWIELVKNAYSMRVRVSNFSAVGKRSFTRILSKAVGGVNSYFLMQDGDPLSTDYLPSADLQLEKVAAVGLDGRCYDENAEEINENLRCLTLSHAPVTDQAVLLAQRAMVIEGLISQNLEHLMLPEPVVVGTSPDVVIKSTPSKSASDWTKFDANDDHDTIVRPEVKRLSQWDNGQLKTLLQNTVLSFQMETGLPPQDAQILDTLGATTQSLVSNRESFVSRVSIIKQDLDAVFEPLGIALDYDLTFPQTAQDIASIGDAYGKGADSDVLKKYQVV</sequence>
<proteinExistence type="predicted"/>
<dbReference type="EMBL" id="BK016104">
    <property type="protein sequence ID" value="DAF95171.1"/>
    <property type="molecule type" value="Genomic_DNA"/>
</dbReference>
<accession>A0A8S5UL60</accession>
<name>A0A8S5UL60_9CAUD</name>
<evidence type="ECO:0000313" key="1">
    <source>
        <dbReference type="EMBL" id="DAF95171.1"/>
    </source>
</evidence>